<accession>A0A433D1X6</accession>
<feature type="region of interest" description="Disordered" evidence="1">
    <location>
        <begin position="1"/>
        <end position="104"/>
    </location>
</feature>
<gene>
    <name evidence="2" type="ORF">BC936DRAFT_148959</name>
</gene>
<organism evidence="2 3">
    <name type="scientific">Jimgerdemannia flammicorona</name>
    <dbReference type="NCBI Taxonomy" id="994334"/>
    <lineage>
        <taxon>Eukaryota</taxon>
        <taxon>Fungi</taxon>
        <taxon>Fungi incertae sedis</taxon>
        <taxon>Mucoromycota</taxon>
        <taxon>Mucoromycotina</taxon>
        <taxon>Endogonomycetes</taxon>
        <taxon>Endogonales</taxon>
        <taxon>Endogonaceae</taxon>
        <taxon>Jimgerdemannia</taxon>
    </lineage>
</organism>
<evidence type="ECO:0000256" key="1">
    <source>
        <dbReference type="SAM" id="MobiDB-lite"/>
    </source>
</evidence>
<feature type="compositionally biased region" description="Low complexity" evidence="1">
    <location>
        <begin position="88"/>
        <end position="98"/>
    </location>
</feature>
<dbReference type="Proteomes" id="UP000268093">
    <property type="component" value="Unassembled WGS sequence"/>
</dbReference>
<reference evidence="2 3" key="1">
    <citation type="journal article" date="2018" name="New Phytol.">
        <title>Phylogenomics of Endogonaceae and evolution of mycorrhizas within Mucoromycota.</title>
        <authorList>
            <person name="Chang Y."/>
            <person name="Desiro A."/>
            <person name="Na H."/>
            <person name="Sandor L."/>
            <person name="Lipzen A."/>
            <person name="Clum A."/>
            <person name="Barry K."/>
            <person name="Grigoriev I.V."/>
            <person name="Martin F.M."/>
            <person name="Stajich J.E."/>
            <person name="Smith M.E."/>
            <person name="Bonito G."/>
            <person name="Spatafora J.W."/>
        </authorList>
    </citation>
    <scope>NUCLEOTIDE SEQUENCE [LARGE SCALE GENOMIC DNA]</scope>
    <source>
        <strain evidence="2 3">GMNB39</strain>
    </source>
</reference>
<evidence type="ECO:0000313" key="3">
    <source>
        <dbReference type="Proteomes" id="UP000268093"/>
    </source>
</evidence>
<proteinExistence type="predicted"/>
<dbReference type="AlphaFoldDB" id="A0A433D1X6"/>
<sequence length="121" mass="13171">MHSLPPPRPPTYAPPPPRPLTHTPPPPRPLTHTPPPPRPLTHTPPPPRLLTHTPPPPRPNPPVSPSHGHAVPLLRRPSPETMRGVTSAADRAPAAADPGFSRRCVPSHPFPFPFPFPFLFP</sequence>
<comment type="caution">
    <text evidence="2">The sequence shown here is derived from an EMBL/GenBank/DDBJ whole genome shotgun (WGS) entry which is preliminary data.</text>
</comment>
<dbReference type="EMBL" id="RBNI01008271">
    <property type="protein sequence ID" value="RUP44835.1"/>
    <property type="molecule type" value="Genomic_DNA"/>
</dbReference>
<protein>
    <submittedName>
        <fullName evidence="2">Uncharacterized protein</fullName>
    </submittedName>
</protein>
<keyword evidence="3" id="KW-1185">Reference proteome</keyword>
<feature type="compositionally biased region" description="Pro residues" evidence="1">
    <location>
        <begin position="1"/>
        <end position="64"/>
    </location>
</feature>
<evidence type="ECO:0000313" key="2">
    <source>
        <dbReference type="EMBL" id="RUP44835.1"/>
    </source>
</evidence>
<name>A0A433D1X6_9FUNG</name>